<name>A0AA40BP99_9PEZI</name>
<protein>
    <submittedName>
        <fullName evidence="3">Uncharacterized protein</fullName>
    </submittedName>
</protein>
<keyword evidence="4" id="KW-1185">Reference proteome</keyword>
<dbReference type="AlphaFoldDB" id="A0AA40BP99"/>
<feature type="region of interest" description="Disordered" evidence="1">
    <location>
        <begin position="86"/>
        <end position="127"/>
    </location>
</feature>
<comment type="caution">
    <text evidence="3">The sequence shown here is derived from an EMBL/GenBank/DDBJ whole genome shotgun (WGS) entry which is preliminary data.</text>
</comment>
<feature type="transmembrane region" description="Helical" evidence="2">
    <location>
        <begin position="32"/>
        <end position="52"/>
    </location>
</feature>
<proteinExistence type="predicted"/>
<gene>
    <name evidence="3" type="ORF">B0T18DRAFT_236646</name>
</gene>
<reference evidence="3" key="1">
    <citation type="submission" date="2023-06" db="EMBL/GenBank/DDBJ databases">
        <title>Genome-scale phylogeny and comparative genomics of the fungal order Sordariales.</title>
        <authorList>
            <consortium name="Lawrence Berkeley National Laboratory"/>
            <person name="Hensen N."/>
            <person name="Bonometti L."/>
            <person name="Westerberg I."/>
            <person name="Brannstrom I.O."/>
            <person name="Guillou S."/>
            <person name="Cros-Aarteil S."/>
            <person name="Calhoun S."/>
            <person name="Haridas S."/>
            <person name="Kuo A."/>
            <person name="Mondo S."/>
            <person name="Pangilinan J."/>
            <person name="Riley R."/>
            <person name="LaButti K."/>
            <person name="Andreopoulos B."/>
            <person name="Lipzen A."/>
            <person name="Chen C."/>
            <person name="Yanf M."/>
            <person name="Daum C."/>
            <person name="Ng V."/>
            <person name="Clum A."/>
            <person name="Steindorff A."/>
            <person name="Ohm R."/>
            <person name="Martin F."/>
            <person name="Silar P."/>
            <person name="Natvig D."/>
            <person name="Lalanne C."/>
            <person name="Gautier V."/>
            <person name="Ament-velasquez S.L."/>
            <person name="Kruys A."/>
            <person name="Hutchinson M.I."/>
            <person name="Powell A.J."/>
            <person name="Barry K."/>
            <person name="Miller A.N."/>
            <person name="Grigoriev I.V."/>
            <person name="Debuchy R."/>
            <person name="Gladieux P."/>
            <person name="Thoren M.H."/>
            <person name="Johannesson H."/>
        </authorList>
    </citation>
    <scope>NUCLEOTIDE SEQUENCE</scope>
    <source>
        <strain evidence="3">SMH3187-1</strain>
    </source>
</reference>
<feature type="compositionally biased region" description="Basic and acidic residues" evidence="1">
    <location>
        <begin position="91"/>
        <end position="108"/>
    </location>
</feature>
<feature type="transmembrane region" description="Helical" evidence="2">
    <location>
        <begin position="58"/>
        <end position="80"/>
    </location>
</feature>
<keyword evidence="2" id="KW-0472">Membrane</keyword>
<organism evidence="3 4">
    <name type="scientific">Schizothecium vesticola</name>
    <dbReference type="NCBI Taxonomy" id="314040"/>
    <lineage>
        <taxon>Eukaryota</taxon>
        <taxon>Fungi</taxon>
        <taxon>Dikarya</taxon>
        <taxon>Ascomycota</taxon>
        <taxon>Pezizomycotina</taxon>
        <taxon>Sordariomycetes</taxon>
        <taxon>Sordariomycetidae</taxon>
        <taxon>Sordariales</taxon>
        <taxon>Schizotheciaceae</taxon>
        <taxon>Schizothecium</taxon>
    </lineage>
</organism>
<evidence type="ECO:0000313" key="3">
    <source>
        <dbReference type="EMBL" id="KAK0737924.1"/>
    </source>
</evidence>
<sequence>MVTCYLTQMAALATPPPKTVSRPSLAAGISDALLFFAIGVHTALTSLSSLAWRLRYHHLAQLVPLDMILLVIIILSLIHFPRHHAHRRTKDQKNSLEVEDQAREDSPANKRRQIPKRRTSQVWHVQY</sequence>
<accession>A0AA40BP99</accession>
<feature type="compositionally biased region" description="Basic residues" evidence="1">
    <location>
        <begin position="109"/>
        <end position="119"/>
    </location>
</feature>
<evidence type="ECO:0000256" key="2">
    <source>
        <dbReference type="SAM" id="Phobius"/>
    </source>
</evidence>
<keyword evidence="2" id="KW-1133">Transmembrane helix</keyword>
<keyword evidence="2" id="KW-0812">Transmembrane</keyword>
<dbReference type="Proteomes" id="UP001172155">
    <property type="component" value="Unassembled WGS sequence"/>
</dbReference>
<evidence type="ECO:0000313" key="4">
    <source>
        <dbReference type="Proteomes" id="UP001172155"/>
    </source>
</evidence>
<dbReference type="EMBL" id="JAUKUD010000007">
    <property type="protein sequence ID" value="KAK0737924.1"/>
    <property type="molecule type" value="Genomic_DNA"/>
</dbReference>
<evidence type="ECO:0000256" key="1">
    <source>
        <dbReference type="SAM" id="MobiDB-lite"/>
    </source>
</evidence>